<accession>A0A2V1E8R3</accession>
<sequence>MRIWQTQPKMAPKAVPIIRVEDWCELPETPLVTLYVCGDNELVLDDIFLKIKNLSDNLDRGHYTVVKHQSTGEPDEFSMTECKPDFLKILWECFAHIVDYFADFAVFDKPDMLTIWFDLVDELQQVVRRLPHQHWVEGLPCCGHAEDFTYEYEGVIKLLNNLITPVCPEDQNPLVRANKDITGPSKVDLRGFKAGLKPWEQYLSHGGPGFDVPYDKQIFDKDARMGIAVGEELPEQYIPMGGLAIIARHTKRLRRLAIKIHEQIPDGQKTRTEEKMLEEFDSHAVDLTQPFSTYTSLDGRHKSAEKTQPAPDAPSIPRKYQGLGDPAFIVEHPDLNLIDEAVGCQRGLEEFAHPDGGNNQDFKMLAIRAMPATAAPPDPIIDESEYTDLCDHWPDMKKHFD</sequence>
<evidence type="ECO:0000256" key="1">
    <source>
        <dbReference type="SAM" id="MobiDB-lite"/>
    </source>
</evidence>
<proteinExistence type="predicted"/>
<dbReference type="AlphaFoldDB" id="A0A2V1E8R3"/>
<gene>
    <name evidence="2" type="ORF">DM02DRAFT_425776</name>
</gene>
<dbReference type="OrthoDB" id="21072at2759"/>
<keyword evidence="3" id="KW-1185">Reference proteome</keyword>
<name>A0A2V1E8R3_9PLEO</name>
<protein>
    <submittedName>
        <fullName evidence="2">Uncharacterized protein</fullName>
    </submittedName>
</protein>
<organism evidence="2 3">
    <name type="scientific">Periconia macrospinosa</name>
    <dbReference type="NCBI Taxonomy" id="97972"/>
    <lineage>
        <taxon>Eukaryota</taxon>
        <taxon>Fungi</taxon>
        <taxon>Dikarya</taxon>
        <taxon>Ascomycota</taxon>
        <taxon>Pezizomycotina</taxon>
        <taxon>Dothideomycetes</taxon>
        <taxon>Pleosporomycetidae</taxon>
        <taxon>Pleosporales</taxon>
        <taxon>Massarineae</taxon>
        <taxon>Periconiaceae</taxon>
        <taxon>Periconia</taxon>
    </lineage>
</organism>
<dbReference type="EMBL" id="KZ805308">
    <property type="protein sequence ID" value="PVI06552.1"/>
    <property type="molecule type" value="Genomic_DNA"/>
</dbReference>
<evidence type="ECO:0000313" key="3">
    <source>
        <dbReference type="Proteomes" id="UP000244855"/>
    </source>
</evidence>
<dbReference type="Proteomes" id="UP000244855">
    <property type="component" value="Unassembled WGS sequence"/>
</dbReference>
<reference evidence="2 3" key="1">
    <citation type="journal article" date="2018" name="Sci. Rep.">
        <title>Comparative genomics provides insights into the lifestyle and reveals functional heterogeneity of dark septate endophytic fungi.</title>
        <authorList>
            <person name="Knapp D.G."/>
            <person name="Nemeth J.B."/>
            <person name="Barry K."/>
            <person name="Hainaut M."/>
            <person name="Henrissat B."/>
            <person name="Johnson J."/>
            <person name="Kuo A."/>
            <person name="Lim J.H.P."/>
            <person name="Lipzen A."/>
            <person name="Nolan M."/>
            <person name="Ohm R.A."/>
            <person name="Tamas L."/>
            <person name="Grigoriev I.V."/>
            <person name="Spatafora J.W."/>
            <person name="Nagy L.G."/>
            <person name="Kovacs G.M."/>
        </authorList>
    </citation>
    <scope>NUCLEOTIDE SEQUENCE [LARGE SCALE GENOMIC DNA]</scope>
    <source>
        <strain evidence="2 3">DSE2036</strain>
    </source>
</reference>
<feature type="region of interest" description="Disordered" evidence="1">
    <location>
        <begin position="294"/>
        <end position="320"/>
    </location>
</feature>
<evidence type="ECO:0000313" key="2">
    <source>
        <dbReference type="EMBL" id="PVI06552.1"/>
    </source>
</evidence>